<feature type="transmembrane region" description="Helical" evidence="9">
    <location>
        <begin position="279"/>
        <end position="302"/>
    </location>
</feature>
<dbReference type="SUPFAM" id="SSF52540">
    <property type="entry name" value="P-loop containing nucleoside triphosphate hydrolases"/>
    <property type="match status" value="1"/>
</dbReference>
<reference evidence="13" key="1">
    <citation type="submission" date="2009-12" db="EMBL/GenBank/DDBJ databases">
        <title>Sequence of Clostridiales genomosp. BVAB3 str. UPII9-5.</title>
        <authorList>
            <person name="Madupu R."/>
            <person name="Durkin A.S."/>
            <person name="Torralba M."/>
            <person name="Methe B."/>
            <person name="Sutton G.G."/>
            <person name="Strausberg R.L."/>
            <person name="Nelson K.E."/>
        </authorList>
    </citation>
    <scope>NUCLEOTIDE SEQUENCE [LARGE SCALE GENOMIC DNA]</scope>
    <source>
        <strain evidence="13">W1219</strain>
    </source>
</reference>
<name>D2MLW2_9FIRM</name>
<dbReference type="InterPro" id="IPR003439">
    <property type="entry name" value="ABC_transporter-like_ATP-bd"/>
</dbReference>
<dbReference type="OrthoDB" id="9762778at2"/>
<dbReference type="EMBL" id="ADFR01000001">
    <property type="protein sequence ID" value="EFC06521.1"/>
    <property type="molecule type" value="Genomic_DNA"/>
</dbReference>
<evidence type="ECO:0000259" key="11">
    <source>
        <dbReference type="PROSITE" id="PS50929"/>
    </source>
</evidence>
<dbReference type="SUPFAM" id="SSF90123">
    <property type="entry name" value="ABC transporter transmembrane region"/>
    <property type="match status" value="1"/>
</dbReference>
<dbReference type="InterPro" id="IPR017871">
    <property type="entry name" value="ABC_transporter-like_CS"/>
</dbReference>
<dbReference type="InterPro" id="IPR036640">
    <property type="entry name" value="ABC1_TM_sf"/>
</dbReference>
<protein>
    <submittedName>
        <fullName evidence="12">ABC transporter, ATP-binding protein</fullName>
    </submittedName>
</protein>
<keyword evidence="3" id="KW-1003">Cell membrane</keyword>
<dbReference type="PROSITE" id="PS50893">
    <property type="entry name" value="ABC_TRANSPORTER_2"/>
    <property type="match status" value="1"/>
</dbReference>
<dbReference type="InterPro" id="IPR039421">
    <property type="entry name" value="Type_1_exporter"/>
</dbReference>
<dbReference type="Pfam" id="PF00664">
    <property type="entry name" value="ABC_membrane"/>
    <property type="match status" value="1"/>
</dbReference>
<dbReference type="RefSeq" id="WP_006626383.1">
    <property type="nucleotide sequence ID" value="NZ_ADFR01000001.1"/>
</dbReference>
<dbReference type="InterPro" id="IPR003593">
    <property type="entry name" value="AAA+_ATPase"/>
</dbReference>
<proteinExistence type="predicted"/>
<evidence type="ECO:0000256" key="4">
    <source>
        <dbReference type="ARBA" id="ARBA00022692"/>
    </source>
</evidence>
<dbReference type="CDD" id="cd18548">
    <property type="entry name" value="ABC_6TM_Tm287_like"/>
    <property type="match status" value="1"/>
</dbReference>
<dbReference type="PROSITE" id="PS00211">
    <property type="entry name" value="ABC_TRANSPORTER_1"/>
    <property type="match status" value="1"/>
</dbReference>
<keyword evidence="4 9" id="KW-0812">Transmembrane</keyword>
<dbReference type="GO" id="GO:0005886">
    <property type="term" value="C:plasma membrane"/>
    <property type="evidence" value="ECO:0007669"/>
    <property type="project" value="UniProtKB-SubCell"/>
</dbReference>
<dbReference type="PANTHER" id="PTHR43394:SF1">
    <property type="entry name" value="ATP-BINDING CASSETTE SUB-FAMILY B MEMBER 10, MITOCHONDRIAL"/>
    <property type="match status" value="1"/>
</dbReference>
<feature type="transmembrane region" description="Helical" evidence="9">
    <location>
        <begin position="134"/>
        <end position="152"/>
    </location>
</feature>
<keyword evidence="7 9" id="KW-1133">Transmembrane helix</keyword>
<dbReference type="GO" id="GO:0016887">
    <property type="term" value="F:ATP hydrolysis activity"/>
    <property type="evidence" value="ECO:0007669"/>
    <property type="project" value="InterPro"/>
</dbReference>
<dbReference type="PROSITE" id="PS50929">
    <property type="entry name" value="ABC_TM1F"/>
    <property type="match status" value="1"/>
</dbReference>
<comment type="subcellular location">
    <subcellularLocation>
        <location evidence="1">Cell membrane</location>
        <topology evidence="1">Multi-pass membrane protein</topology>
    </subcellularLocation>
</comment>
<keyword evidence="5" id="KW-0547">Nucleotide-binding</keyword>
<dbReference type="InterPro" id="IPR011527">
    <property type="entry name" value="ABC1_TM_dom"/>
</dbReference>
<dbReference type="AlphaFoldDB" id="D2MLW2"/>
<evidence type="ECO:0000313" key="12">
    <source>
        <dbReference type="EMBL" id="EFC06521.1"/>
    </source>
</evidence>
<feature type="transmembrane region" description="Helical" evidence="9">
    <location>
        <begin position="53"/>
        <end position="73"/>
    </location>
</feature>
<dbReference type="InterPro" id="IPR027417">
    <property type="entry name" value="P-loop_NTPase"/>
</dbReference>
<dbReference type="GO" id="GO:0015421">
    <property type="term" value="F:ABC-type oligopeptide transporter activity"/>
    <property type="evidence" value="ECO:0007669"/>
    <property type="project" value="TreeGrafter"/>
</dbReference>
<feature type="domain" description="ABC transporter" evidence="10">
    <location>
        <begin position="335"/>
        <end position="571"/>
    </location>
</feature>
<keyword evidence="6 12" id="KW-0067">ATP-binding</keyword>
<evidence type="ECO:0000256" key="2">
    <source>
        <dbReference type="ARBA" id="ARBA00022448"/>
    </source>
</evidence>
<dbReference type="Gene3D" id="1.20.1560.10">
    <property type="entry name" value="ABC transporter type 1, transmembrane domain"/>
    <property type="match status" value="1"/>
</dbReference>
<evidence type="ECO:0000256" key="6">
    <source>
        <dbReference type="ARBA" id="ARBA00022840"/>
    </source>
</evidence>
<dbReference type="GO" id="GO:0005524">
    <property type="term" value="F:ATP binding"/>
    <property type="evidence" value="ECO:0007669"/>
    <property type="project" value="UniProtKB-KW"/>
</dbReference>
<dbReference type="Gene3D" id="3.40.50.300">
    <property type="entry name" value="P-loop containing nucleotide triphosphate hydrolases"/>
    <property type="match status" value="1"/>
</dbReference>
<organism evidence="12 13">
    <name type="scientific">Bulleidia extructa W1219</name>
    <dbReference type="NCBI Taxonomy" id="679192"/>
    <lineage>
        <taxon>Bacteria</taxon>
        <taxon>Bacillati</taxon>
        <taxon>Bacillota</taxon>
        <taxon>Erysipelotrichia</taxon>
        <taxon>Erysipelotrichales</taxon>
        <taxon>Erysipelotrichaceae</taxon>
        <taxon>Bulleidia</taxon>
    </lineage>
</organism>
<dbReference type="Pfam" id="PF00005">
    <property type="entry name" value="ABC_tran"/>
    <property type="match status" value="1"/>
</dbReference>
<evidence type="ECO:0000256" key="8">
    <source>
        <dbReference type="ARBA" id="ARBA00023136"/>
    </source>
</evidence>
<sequence>MIRTLVKSLREYKRSTILTPLFVIGETLLEALIPYVISLLINDIKAGVGLSVILSYAWKLIALSLVALLFGYLSGIYSAKASTGFSKNLRHDIFENIQKFSFSNIDKFSNASLVTRLTTDIQTIQMAFMMITRMAVRAPLNIIFSFTMAYIMGGSMALIFLVVAPILFGGLFLIGRTVLPIFKKAFPKYDELNHSIEENIMGIRVVKSFVREDEEIKKFNTASEGIRTLFTKAERILALNNPLMAISIYTVVIFVMIIGSKRIITTSGQGLDIGQFATLLTYSFQILVSLMMLSMIFVMLTFCEESMKRVTEVLLEKSDLVSFKNAVRQVQDGSIDFNHVSFSYSKEANSNVLEDIDLHIKSGEVIGIIGGTGSSKSSLVQLIARLYDVNQGSVKVGGVDVRDYDIFSLREEVAMVLQKNVLFSGTIGDNIRWGNKEASLDEVKEVCHLACADEFIDQMPKGYDTWIEQGGNNISGGQKQRLCIARALLKKPKILILDDSTSAIDTKTDALIRKAMRTYLPETTKIIIAQRTSSVEDANRIIVLKDGCIDAIGTSEELLNNNAIYREVYLSQNKQETETVGKEAS</sequence>
<evidence type="ECO:0000256" key="1">
    <source>
        <dbReference type="ARBA" id="ARBA00004651"/>
    </source>
</evidence>
<feature type="domain" description="ABC transmembrane type-1" evidence="11">
    <location>
        <begin position="17"/>
        <end position="301"/>
    </location>
</feature>
<keyword evidence="13" id="KW-1185">Reference proteome</keyword>
<keyword evidence="8 9" id="KW-0472">Membrane</keyword>
<feature type="transmembrane region" description="Helical" evidence="9">
    <location>
        <begin position="236"/>
        <end position="259"/>
    </location>
</feature>
<feature type="transmembrane region" description="Helical" evidence="9">
    <location>
        <begin position="158"/>
        <end position="179"/>
    </location>
</feature>
<evidence type="ECO:0000259" key="10">
    <source>
        <dbReference type="PROSITE" id="PS50893"/>
    </source>
</evidence>
<dbReference type="PANTHER" id="PTHR43394">
    <property type="entry name" value="ATP-DEPENDENT PERMEASE MDL1, MITOCHONDRIAL"/>
    <property type="match status" value="1"/>
</dbReference>
<evidence type="ECO:0000313" key="13">
    <source>
        <dbReference type="Proteomes" id="UP000005017"/>
    </source>
</evidence>
<evidence type="ECO:0000256" key="9">
    <source>
        <dbReference type="SAM" id="Phobius"/>
    </source>
</evidence>
<accession>D2MLW2</accession>
<evidence type="ECO:0000256" key="7">
    <source>
        <dbReference type="ARBA" id="ARBA00022989"/>
    </source>
</evidence>
<dbReference type="FunFam" id="3.40.50.300:FF:000221">
    <property type="entry name" value="Multidrug ABC transporter ATP-binding protein"/>
    <property type="match status" value="1"/>
</dbReference>
<feature type="transmembrane region" description="Helical" evidence="9">
    <location>
        <begin position="21"/>
        <end position="41"/>
    </location>
</feature>
<dbReference type="STRING" id="679192.HMPREF9013_1467"/>
<dbReference type="Proteomes" id="UP000005017">
    <property type="component" value="Unassembled WGS sequence"/>
</dbReference>
<evidence type="ECO:0000256" key="5">
    <source>
        <dbReference type="ARBA" id="ARBA00022741"/>
    </source>
</evidence>
<dbReference type="eggNOG" id="COG1132">
    <property type="taxonomic scope" value="Bacteria"/>
</dbReference>
<gene>
    <name evidence="12" type="ORF">HMPREF9013_1467</name>
</gene>
<evidence type="ECO:0000256" key="3">
    <source>
        <dbReference type="ARBA" id="ARBA00022475"/>
    </source>
</evidence>
<dbReference type="SMART" id="SM00382">
    <property type="entry name" value="AAA"/>
    <property type="match status" value="1"/>
</dbReference>
<comment type="caution">
    <text evidence="12">The sequence shown here is derived from an EMBL/GenBank/DDBJ whole genome shotgun (WGS) entry which is preliminary data.</text>
</comment>
<keyword evidence="2" id="KW-0813">Transport</keyword>